<keyword evidence="2" id="KW-1185">Reference proteome</keyword>
<protein>
    <submittedName>
        <fullName evidence="1">Uncharacterized protein</fullName>
    </submittedName>
</protein>
<proteinExistence type="predicted"/>
<dbReference type="Proteomes" id="UP001562425">
    <property type="component" value="Unassembled WGS sequence"/>
</dbReference>
<accession>A0ABD1CT00</accession>
<gene>
    <name evidence="1" type="ORF">pipiens_014822</name>
</gene>
<dbReference type="EMBL" id="JBEHCU010009629">
    <property type="protein sequence ID" value="KAL1379544.1"/>
    <property type="molecule type" value="Genomic_DNA"/>
</dbReference>
<evidence type="ECO:0000313" key="1">
    <source>
        <dbReference type="EMBL" id="KAL1379544.1"/>
    </source>
</evidence>
<evidence type="ECO:0000313" key="2">
    <source>
        <dbReference type="Proteomes" id="UP001562425"/>
    </source>
</evidence>
<reference evidence="1 2" key="1">
    <citation type="submission" date="2024-05" db="EMBL/GenBank/DDBJ databases">
        <title>Culex pipiens pipiens assembly and annotation.</title>
        <authorList>
            <person name="Alout H."/>
            <person name="Durand T."/>
        </authorList>
    </citation>
    <scope>NUCLEOTIDE SEQUENCE [LARGE SCALE GENOMIC DNA]</scope>
    <source>
        <strain evidence="1">HA-2024</strain>
        <tissue evidence="1">Whole body</tissue>
    </source>
</reference>
<organism evidence="1 2">
    <name type="scientific">Culex pipiens pipiens</name>
    <name type="common">Northern house mosquito</name>
    <dbReference type="NCBI Taxonomy" id="38569"/>
    <lineage>
        <taxon>Eukaryota</taxon>
        <taxon>Metazoa</taxon>
        <taxon>Ecdysozoa</taxon>
        <taxon>Arthropoda</taxon>
        <taxon>Hexapoda</taxon>
        <taxon>Insecta</taxon>
        <taxon>Pterygota</taxon>
        <taxon>Neoptera</taxon>
        <taxon>Endopterygota</taxon>
        <taxon>Diptera</taxon>
        <taxon>Nematocera</taxon>
        <taxon>Culicoidea</taxon>
        <taxon>Culicidae</taxon>
        <taxon>Culicinae</taxon>
        <taxon>Culicini</taxon>
        <taxon>Culex</taxon>
        <taxon>Culex</taxon>
    </lineage>
</organism>
<sequence>MTSGKISDCGNHGHIGLEPVVMQEVHYIGTHYQIFHPKQLFIGEEDKLHEAKVVSIRHLQDNSDHTQKQTDEKVWAAFTIGSWRIAARRKWLEKNPEICLGQSSVGAKFAADGMQPKGDKMAFGEQISQPIQPIVR</sequence>
<name>A0ABD1CT00_CULPP</name>
<comment type="caution">
    <text evidence="1">The sequence shown here is derived from an EMBL/GenBank/DDBJ whole genome shotgun (WGS) entry which is preliminary data.</text>
</comment>
<dbReference type="AlphaFoldDB" id="A0ABD1CT00"/>